<dbReference type="GO" id="GO:0097354">
    <property type="term" value="P:prenylation"/>
    <property type="evidence" value="ECO:0007669"/>
    <property type="project" value="UniProtKB-UniRule"/>
</dbReference>
<dbReference type="GeneID" id="42004653"/>
<evidence type="ECO:0000256" key="2">
    <source>
        <dbReference type="ARBA" id="ARBA00012702"/>
    </source>
</evidence>
<evidence type="ECO:0000313" key="12">
    <source>
        <dbReference type="Proteomes" id="UP000319731"/>
    </source>
</evidence>
<evidence type="ECO:0000259" key="10">
    <source>
        <dbReference type="Pfam" id="PF00432"/>
    </source>
</evidence>
<dbReference type="RefSeq" id="XP_031024636.1">
    <property type="nucleotide sequence ID" value="XM_031169356.1"/>
</dbReference>
<keyword evidence="7" id="KW-0677">Repeat</keyword>
<comment type="caution">
    <text evidence="11">The sequence shown here is derived from an EMBL/GenBank/DDBJ whole genome shotgun (WGS) entry which is preliminary data.</text>
</comment>
<evidence type="ECO:0000256" key="8">
    <source>
        <dbReference type="ARBA" id="ARBA00022833"/>
    </source>
</evidence>
<evidence type="ECO:0000313" key="11">
    <source>
        <dbReference type="EMBL" id="TPX33719.1"/>
    </source>
</evidence>
<dbReference type="AlphaFoldDB" id="A0A507C3R8"/>
<dbReference type="GO" id="GO:0004660">
    <property type="term" value="F:protein farnesyltransferase activity"/>
    <property type="evidence" value="ECO:0007669"/>
    <property type="project" value="UniProtKB-UniRule"/>
</dbReference>
<proteinExistence type="inferred from homology"/>
<dbReference type="Proteomes" id="UP000319731">
    <property type="component" value="Unassembled WGS sequence"/>
</dbReference>
<feature type="domain" description="Prenyltransferase alpha-alpha toroid" evidence="10">
    <location>
        <begin position="63"/>
        <end position="403"/>
    </location>
</feature>
<dbReference type="GO" id="GO:0005965">
    <property type="term" value="C:protein farnesyltransferase complex"/>
    <property type="evidence" value="ECO:0007669"/>
    <property type="project" value="UniProtKB-UniRule"/>
</dbReference>
<organism evidence="11 12">
    <name type="scientific">Synchytrium microbalum</name>
    <dbReference type="NCBI Taxonomy" id="1806994"/>
    <lineage>
        <taxon>Eukaryota</taxon>
        <taxon>Fungi</taxon>
        <taxon>Fungi incertae sedis</taxon>
        <taxon>Chytridiomycota</taxon>
        <taxon>Chytridiomycota incertae sedis</taxon>
        <taxon>Chytridiomycetes</taxon>
        <taxon>Synchytriales</taxon>
        <taxon>Synchytriaceae</taxon>
        <taxon>Synchytrium</taxon>
    </lineage>
</organism>
<evidence type="ECO:0000256" key="6">
    <source>
        <dbReference type="ARBA" id="ARBA00022723"/>
    </source>
</evidence>
<comment type="function">
    <text evidence="9">Catalyzes the transfer of a farnesyl moiety from farnesyl diphosphate to a cysteine at the fourth position from the C-terminus of several proteins. The beta subunit is responsible for peptide-binding.</text>
</comment>
<dbReference type="PANTHER" id="PTHR11774">
    <property type="entry name" value="GERANYLGERANYL TRANSFERASE TYPE BETA SUBUNIT"/>
    <property type="match status" value="1"/>
</dbReference>
<comment type="cofactor">
    <cofactor evidence="9">
        <name>Zn(2+)</name>
        <dbReference type="ChEBI" id="CHEBI:29105"/>
    </cofactor>
    <text evidence="9">Binds 1 zinc ion per subunit.</text>
</comment>
<dbReference type="OrthoDB" id="10261146at2759"/>
<dbReference type="Pfam" id="PF00432">
    <property type="entry name" value="Prenyltrans"/>
    <property type="match status" value="1"/>
</dbReference>
<keyword evidence="4 9" id="KW-0637">Prenyltransferase</keyword>
<evidence type="ECO:0000256" key="1">
    <source>
        <dbReference type="ARBA" id="ARBA00010497"/>
    </source>
</evidence>
<dbReference type="EC" id="2.5.1.58" evidence="2 9"/>
<dbReference type="GO" id="GO:0008270">
    <property type="term" value="F:zinc ion binding"/>
    <property type="evidence" value="ECO:0007669"/>
    <property type="project" value="UniProtKB-UniRule"/>
</dbReference>
<evidence type="ECO:0000256" key="4">
    <source>
        <dbReference type="ARBA" id="ARBA00022602"/>
    </source>
</evidence>
<keyword evidence="12" id="KW-1185">Reference proteome</keyword>
<evidence type="ECO:0000256" key="3">
    <source>
        <dbReference type="ARBA" id="ARBA00015798"/>
    </source>
</evidence>
<comment type="similarity">
    <text evidence="1 9">Belongs to the protein prenyltransferase subunit beta family.</text>
</comment>
<evidence type="ECO:0000256" key="7">
    <source>
        <dbReference type="ARBA" id="ARBA00022737"/>
    </source>
</evidence>
<reference evidence="11 12" key="1">
    <citation type="journal article" date="2019" name="Sci. Rep.">
        <title>Comparative genomics of chytrid fungi reveal insights into the obligate biotrophic and pathogenic lifestyle of Synchytrium endobioticum.</title>
        <authorList>
            <person name="van de Vossenberg B.T.L.H."/>
            <person name="Warris S."/>
            <person name="Nguyen H.D.T."/>
            <person name="van Gent-Pelzer M.P.E."/>
            <person name="Joly D.L."/>
            <person name="van de Geest H.C."/>
            <person name="Bonants P.J.M."/>
            <person name="Smith D.S."/>
            <person name="Levesque C.A."/>
            <person name="van der Lee T.A.J."/>
        </authorList>
    </citation>
    <scope>NUCLEOTIDE SEQUENCE [LARGE SCALE GENOMIC DNA]</scope>
    <source>
        <strain evidence="11 12">JEL517</strain>
    </source>
</reference>
<dbReference type="InterPro" id="IPR008930">
    <property type="entry name" value="Terpenoid_cyclase/PrenylTrfase"/>
</dbReference>
<protein>
    <recommendedName>
        <fullName evidence="3 9">Protein farnesyltransferase subunit beta</fullName>
        <shortName evidence="9">FTase-beta</shortName>
        <ecNumber evidence="2 9">2.5.1.58</ecNumber>
    </recommendedName>
</protein>
<name>A0A507C3R8_9FUNG</name>
<keyword evidence="5 9" id="KW-0808">Transferase</keyword>
<evidence type="ECO:0000256" key="9">
    <source>
        <dbReference type="RuleBase" id="RU365056"/>
    </source>
</evidence>
<dbReference type="CDD" id="cd02893">
    <property type="entry name" value="FTase"/>
    <property type="match status" value="1"/>
</dbReference>
<dbReference type="Gene3D" id="1.50.10.20">
    <property type="match status" value="1"/>
</dbReference>
<dbReference type="InterPro" id="IPR045089">
    <property type="entry name" value="PGGT1B-like"/>
</dbReference>
<keyword evidence="8 9" id="KW-0862">Zinc</keyword>
<dbReference type="EMBL" id="QEAO01000018">
    <property type="protein sequence ID" value="TPX33719.1"/>
    <property type="molecule type" value="Genomic_DNA"/>
</dbReference>
<dbReference type="InterPro" id="IPR026872">
    <property type="entry name" value="FTB"/>
</dbReference>
<dbReference type="InterPro" id="IPR001330">
    <property type="entry name" value="Prenyltrans"/>
</dbReference>
<accession>A0A507C3R8</accession>
<dbReference type="PANTHER" id="PTHR11774:SF6">
    <property type="entry name" value="PROTEIN FARNESYLTRANSFERASE SUBUNIT BETA"/>
    <property type="match status" value="1"/>
</dbReference>
<evidence type="ECO:0000256" key="5">
    <source>
        <dbReference type="ARBA" id="ARBA00022679"/>
    </source>
</evidence>
<dbReference type="SUPFAM" id="SSF48239">
    <property type="entry name" value="Terpenoid cyclases/Protein prenyltransferases"/>
    <property type="match status" value="1"/>
</dbReference>
<gene>
    <name evidence="11" type="ORF">SmJEL517_g03428</name>
</gene>
<keyword evidence="6 9" id="KW-0479">Metal-binding</keyword>
<comment type="subunit">
    <text evidence="9">Heterodimer of an alpha and a beta subunit.</text>
</comment>
<sequence>MDETDQPLLNEENEQEYSLWSSKTFDDDAWPTATSETQQETETNVLRLLESTLQDTVLSQATLNRADHVKYLLGGLGSLTHHFTSLDASKPWFMYWILHGLDLMNVRLQASDLDRVLSTLKRYQHPDGGFGGGYLHMPHLAPTYAAINTIAILASEAAYQIVDRPKLYAFLMKMKQPDGSFVMHEGGEVDVRGSYCALSAARMMNILTPELAQGCGEFVARCQSYEGGIGAVPGVEAHGGYTFCSLAASCILGTMHLLDLKGLTRWAVCRQMHMEGGFQGRTNKLVDSCYAFWQSGSFPILESYWARQNEARVVSLFGRDAMQKWVIVFGQGAKGGLRDKPGKNPDYYHSCYALSGLSISQHLYRFSSDTPGGFDICNDRGDVQPVFGVPNNRLLPTHPIHNVRFDKAVAIIKYFEGLPNI</sequence>
<dbReference type="STRING" id="1806994.A0A507C3R8"/>
<comment type="catalytic activity">
    <reaction evidence="9">
        <text>L-cysteinyl-[protein] + (2E,6E)-farnesyl diphosphate = S-(2E,6E)-farnesyl-L-cysteinyl-[protein] + diphosphate</text>
        <dbReference type="Rhea" id="RHEA:13345"/>
        <dbReference type="Rhea" id="RHEA-COMP:10131"/>
        <dbReference type="Rhea" id="RHEA-COMP:11535"/>
        <dbReference type="ChEBI" id="CHEBI:29950"/>
        <dbReference type="ChEBI" id="CHEBI:33019"/>
        <dbReference type="ChEBI" id="CHEBI:86019"/>
        <dbReference type="ChEBI" id="CHEBI:175763"/>
    </reaction>
</comment>